<protein>
    <submittedName>
        <fullName evidence="2">Uncharacterized protein</fullName>
    </submittedName>
</protein>
<evidence type="ECO:0000313" key="3">
    <source>
        <dbReference type="Proteomes" id="UP000886653"/>
    </source>
</evidence>
<proteinExistence type="predicted"/>
<sequence>VRLSPTQPLQDPARCAPMNSQIGTWKSIPPPRPQIPETPNFTTYFPRRSPAEEGISLSSQITRSAPHNFETPALQRAKRMHVSSMLTDEYGNNDPQGQDDSQVDEECSSYISNCQHQSWPSSHSGTATSGPTRTTSDPSLTSLGSLRSTFTEIRSIHNVIGDFS</sequence>
<accession>A0A9P6NI63</accession>
<dbReference type="EMBL" id="MU167304">
    <property type="protein sequence ID" value="KAG0144046.1"/>
    <property type="molecule type" value="Genomic_DNA"/>
</dbReference>
<evidence type="ECO:0000313" key="2">
    <source>
        <dbReference type="EMBL" id="KAG0144046.1"/>
    </source>
</evidence>
<comment type="caution">
    <text evidence="2">The sequence shown here is derived from an EMBL/GenBank/DDBJ whole genome shotgun (WGS) entry which is preliminary data.</text>
</comment>
<evidence type="ECO:0000256" key="1">
    <source>
        <dbReference type="SAM" id="MobiDB-lite"/>
    </source>
</evidence>
<name>A0A9P6NI63_9BASI</name>
<gene>
    <name evidence="2" type="ORF">CROQUDRAFT_660481</name>
</gene>
<dbReference type="AlphaFoldDB" id="A0A9P6NI63"/>
<feature type="compositionally biased region" description="Polar residues" evidence="1">
    <location>
        <begin position="109"/>
        <end position="143"/>
    </location>
</feature>
<organism evidence="2 3">
    <name type="scientific">Cronartium quercuum f. sp. fusiforme G11</name>
    <dbReference type="NCBI Taxonomy" id="708437"/>
    <lineage>
        <taxon>Eukaryota</taxon>
        <taxon>Fungi</taxon>
        <taxon>Dikarya</taxon>
        <taxon>Basidiomycota</taxon>
        <taxon>Pucciniomycotina</taxon>
        <taxon>Pucciniomycetes</taxon>
        <taxon>Pucciniales</taxon>
        <taxon>Coleosporiaceae</taxon>
        <taxon>Cronartium</taxon>
    </lineage>
</organism>
<reference evidence="2" key="1">
    <citation type="submission" date="2013-11" db="EMBL/GenBank/DDBJ databases">
        <title>Genome sequence of the fusiform rust pathogen reveals effectors for host alternation and coevolution with pine.</title>
        <authorList>
            <consortium name="DOE Joint Genome Institute"/>
            <person name="Smith K."/>
            <person name="Pendleton A."/>
            <person name="Kubisiak T."/>
            <person name="Anderson C."/>
            <person name="Salamov A."/>
            <person name="Aerts A."/>
            <person name="Riley R."/>
            <person name="Clum A."/>
            <person name="Lindquist E."/>
            <person name="Ence D."/>
            <person name="Campbell M."/>
            <person name="Kronenberg Z."/>
            <person name="Feau N."/>
            <person name="Dhillon B."/>
            <person name="Hamelin R."/>
            <person name="Burleigh J."/>
            <person name="Smith J."/>
            <person name="Yandell M."/>
            <person name="Nelson C."/>
            <person name="Grigoriev I."/>
            <person name="Davis J."/>
        </authorList>
    </citation>
    <scope>NUCLEOTIDE SEQUENCE</scope>
    <source>
        <strain evidence="2">G11</strain>
    </source>
</reference>
<keyword evidence="3" id="KW-1185">Reference proteome</keyword>
<dbReference type="Proteomes" id="UP000886653">
    <property type="component" value="Unassembled WGS sequence"/>
</dbReference>
<feature type="region of interest" description="Disordered" evidence="1">
    <location>
        <begin position="1"/>
        <end position="143"/>
    </location>
</feature>
<feature type="compositionally biased region" description="Polar residues" evidence="1">
    <location>
        <begin position="56"/>
        <end position="65"/>
    </location>
</feature>
<feature type="non-terminal residue" evidence="2">
    <location>
        <position position="1"/>
    </location>
</feature>